<evidence type="ECO:0008006" key="3">
    <source>
        <dbReference type="Google" id="ProtNLM"/>
    </source>
</evidence>
<accession>A0ABZ1T9V2</accession>
<dbReference type="Proteomes" id="UP001432039">
    <property type="component" value="Chromosome"/>
</dbReference>
<proteinExistence type="predicted"/>
<reference evidence="1" key="1">
    <citation type="submission" date="2022-10" db="EMBL/GenBank/DDBJ databases">
        <title>The complete genomes of actinobacterial strains from the NBC collection.</title>
        <authorList>
            <person name="Joergensen T.S."/>
            <person name="Alvarez Arevalo M."/>
            <person name="Sterndorff E.B."/>
            <person name="Faurdal D."/>
            <person name="Vuksanovic O."/>
            <person name="Mourched A.-S."/>
            <person name="Charusanti P."/>
            <person name="Shaw S."/>
            <person name="Blin K."/>
            <person name="Weber T."/>
        </authorList>
    </citation>
    <scope>NUCLEOTIDE SEQUENCE</scope>
    <source>
        <strain evidence="1">NBC_00248</strain>
    </source>
</reference>
<dbReference type="RefSeq" id="WP_328961848.1">
    <property type="nucleotide sequence ID" value="NZ_CP108090.1"/>
</dbReference>
<evidence type="ECO:0000313" key="1">
    <source>
        <dbReference type="EMBL" id="WUQ12635.1"/>
    </source>
</evidence>
<organism evidence="1 2">
    <name type="scientific">Streptomyces virginiae</name>
    <name type="common">Streptomyces cinnamonensis</name>
    <dbReference type="NCBI Taxonomy" id="1961"/>
    <lineage>
        <taxon>Bacteria</taxon>
        <taxon>Bacillati</taxon>
        <taxon>Actinomycetota</taxon>
        <taxon>Actinomycetes</taxon>
        <taxon>Kitasatosporales</taxon>
        <taxon>Streptomycetaceae</taxon>
        <taxon>Streptomyces</taxon>
    </lineage>
</organism>
<gene>
    <name evidence="1" type="ORF">OG517_15000</name>
</gene>
<dbReference type="EMBL" id="CP108090">
    <property type="protein sequence ID" value="WUQ12635.1"/>
    <property type="molecule type" value="Genomic_DNA"/>
</dbReference>
<sequence length="115" mass="12147">MSGLAPDLEFIAEGMIRGSMGLIETMRGARDTAIALGHELARQQGMAGDDDAGRSFAKVYAPAASMALDKMGFSSYILGATSRGLMRNAREFMAQESRTASAFLGKQGRPDCGHG</sequence>
<evidence type="ECO:0000313" key="2">
    <source>
        <dbReference type="Proteomes" id="UP001432039"/>
    </source>
</evidence>
<name>A0ABZ1T9V2_STRVG</name>
<keyword evidence="2" id="KW-1185">Reference proteome</keyword>
<protein>
    <recommendedName>
        <fullName evidence="3">Acyl-CoA dehydrogenase/oxidase C-terminal domain-containing protein</fullName>
    </recommendedName>
</protein>